<proteinExistence type="predicted"/>
<dbReference type="PROSITE" id="PS50297">
    <property type="entry name" value="ANK_REP_REGION"/>
    <property type="match status" value="1"/>
</dbReference>
<evidence type="ECO:0000256" key="1">
    <source>
        <dbReference type="ARBA" id="ARBA00022737"/>
    </source>
</evidence>
<dbReference type="EMBL" id="OX459126">
    <property type="protein sequence ID" value="CAI9118925.1"/>
    <property type="molecule type" value="Genomic_DNA"/>
</dbReference>
<evidence type="ECO:0000256" key="2">
    <source>
        <dbReference type="ARBA" id="ARBA00023043"/>
    </source>
</evidence>
<evidence type="ECO:0000256" key="4">
    <source>
        <dbReference type="SAM" id="Phobius"/>
    </source>
</evidence>
<keyword evidence="4" id="KW-0812">Transmembrane</keyword>
<dbReference type="SMART" id="SM00248">
    <property type="entry name" value="ANK"/>
    <property type="match status" value="3"/>
</dbReference>
<protein>
    <submittedName>
        <fullName evidence="5">OLC1v1020552C1</fullName>
    </submittedName>
</protein>
<dbReference type="PANTHER" id="PTHR24186:SF37">
    <property type="entry name" value="PGG DOMAIN-CONTAINING PROTEIN"/>
    <property type="match status" value="1"/>
</dbReference>
<dbReference type="PROSITE" id="PS50088">
    <property type="entry name" value="ANK_REPEAT"/>
    <property type="match status" value="1"/>
</dbReference>
<name>A0AAV1EGQ4_OLDCO</name>
<evidence type="ECO:0000313" key="5">
    <source>
        <dbReference type="EMBL" id="CAI9118925.1"/>
    </source>
</evidence>
<reference evidence="5" key="1">
    <citation type="submission" date="2023-03" db="EMBL/GenBank/DDBJ databases">
        <authorList>
            <person name="Julca I."/>
        </authorList>
    </citation>
    <scope>NUCLEOTIDE SEQUENCE</scope>
</reference>
<dbReference type="AlphaFoldDB" id="A0AAV1EGQ4"/>
<feature type="repeat" description="ANK" evidence="3">
    <location>
        <begin position="74"/>
        <end position="106"/>
    </location>
</feature>
<dbReference type="SUPFAM" id="SSF48403">
    <property type="entry name" value="Ankyrin repeat"/>
    <property type="match status" value="1"/>
</dbReference>
<dbReference type="InterPro" id="IPR036770">
    <property type="entry name" value="Ankyrin_rpt-contain_sf"/>
</dbReference>
<accession>A0AAV1EGQ4</accession>
<dbReference type="Pfam" id="PF12796">
    <property type="entry name" value="Ank_2"/>
    <property type="match status" value="1"/>
</dbReference>
<dbReference type="Proteomes" id="UP001161247">
    <property type="component" value="Chromosome 9"/>
</dbReference>
<gene>
    <name evidence="5" type="ORF">OLC1_LOCUS24692</name>
</gene>
<sequence length="302" mass="33214">MDKMLYDAAIQGDTVTLSQLLEKDPYLIDRTFLNCEDKNTLHISAMLGHEEFARAILQVDSSSCYHMCLARDRDGRNPLHLAAINGKMNILKLVHEHDGMMNAALEKADRGGTVLHVCVKYNQLHALKLLLGVFTNPEFIGVKNEDEIVNLKNSNGKTALDLYLKQAKIPQQQLHLFRRKKNEEGIIGPFIASGGVTGDIVTARENPRELLKSLMFLVLLVAIIMSLVSVSFAFATSLVTIVPASVRGNLKAGSTIQIVVLMVMCLPIISVVSSTFRSLCGQTIPCLSAVGDEHEICFCHAN</sequence>
<dbReference type="PANTHER" id="PTHR24186">
    <property type="entry name" value="PROTEIN PHOSPHATASE 1 REGULATORY SUBUNIT"/>
    <property type="match status" value="1"/>
</dbReference>
<feature type="transmembrane region" description="Helical" evidence="4">
    <location>
        <begin position="254"/>
        <end position="272"/>
    </location>
</feature>
<organism evidence="5 6">
    <name type="scientific">Oldenlandia corymbosa var. corymbosa</name>
    <dbReference type="NCBI Taxonomy" id="529605"/>
    <lineage>
        <taxon>Eukaryota</taxon>
        <taxon>Viridiplantae</taxon>
        <taxon>Streptophyta</taxon>
        <taxon>Embryophyta</taxon>
        <taxon>Tracheophyta</taxon>
        <taxon>Spermatophyta</taxon>
        <taxon>Magnoliopsida</taxon>
        <taxon>eudicotyledons</taxon>
        <taxon>Gunneridae</taxon>
        <taxon>Pentapetalae</taxon>
        <taxon>asterids</taxon>
        <taxon>lamiids</taxon>
        <taxon>Gentianales</taxon>
        <taxon>Rubiaceae</taxon>
        <taxon>Rubioideae</taxon>
        <taxon>Spermacoceae</taxon>
        <taxon>Hedyotis-Oldenlandia complex</taxon>
        <taxon>Oldenlandia</taxon>
    </lineage>
</organism>
<feature type="transmembrane region" description="Helical" evidence="4">
    <location>
        <begin position="214"/>
        <end position="242"/>
    </location>
</feature>
<dbReference type="Gene3D" id="1.25.40.20">
    <property type="entry name" value="Ankyrin repeat-containing domain"/>
    <property type="match status" value="1"/>
</dbReference>
<keyword evidence="2 3" id="KW-0040">ANK repeat</keyword>
<keyword evidence="4" id="KW-0472">Membrane</keyword>
<dbReference type="GO" id="GO:0005886">
    <property type="term" value="C:plasma membrane"/>
    <property type="evidence" value="ECO:0007669"/>
    <property type="project" value="TreeGrafter"/>
</dbReference>
<dbReference type="InterPro" id="IPR002110">
    <property type="entry name" value="Ankyrin_rpt"/>
</dbReference>
<keyword evidence="1" id="KW-0677">Repeat</keyword>
<evidence type="ECO:0000256" key="3">
    <source>
        <dbReference type="PROSITE-ProRule" id="PRU00023"/>
    </source>
</evidence>
<keyword evidence="4" id="KW-1133">Transmembrane helix</keyword>
<keyword evidence="6" id="KW-1185">Reference proteome</keyword>
<evidence type="ECO:0000313" key="6">
    <source>
        <dbReference type="Proteomes" id="UP001161247"/>
    </source>
</evidence>